<gene>
    <name evidence="4" type="ORF">CFN78_15425</name>
</gene>
<feature type="region of interest" description="Disordered" evidence="2">
    <location>
        <begin position="188"/>
        <end position="208"/>
    </location>
</feature>
<feature type="domain" description="MobA-like NTP transferase" evidence="3">
    <location>
        <begin position="17"/>
        <end position="171"/>
    </location>
</feature>
<dbReference type="Gene3D" id="3.90.550.10">
    <property type="entry name" value="Spore Coat Polysaccharide Biosynthesis Protein SpsA, Chain A"/>
    <property type="match status" value="1"/>
</dbReference>
<dbReference type="AlphaFoldDB" id="A0A263D235"/>
<evidence type="ECO:0000259" key="3">
    <source>
        <dbReference type="Pfam" id="PF12804"/>
    </source>
</evidence>
<organism evidence="4 5">
    <name type="scientific">Amycolatopsis antarctica</name>
    <dbReference type="NCBI Taxonomy" id="1854586"/>
    <lineage>
        <taxon>Bacteria</taxon>
        <taxon>Bacillati</taxon>
        <taxon>Actinomycetota</taxon>
        <taxon>Actinomycetes</taxon>
        <taxon>Pseudonocardiales</taxon>
        <taxon>Pseudonocardiaceae</taxon>
        <taxon>Amycolatopsis</taxon>
    </lineage>
</organism>
<reference evidence="4 5" key="1">
    <citation type="submission" date="2017-07" db="EMBL/GenBank/DDBJ databases">
        <title>Amycolatopsis antarcticus sp. nov., isolated from the surface of an Antarcticus brown macroalga.</title>
        <authorList>
            <person name="Wang J."/>
            <person name="Leiva S."/>
            <person name="Huang J."/>
            <person name="Huang Y."/>
        </authorList>
    </citation>
    <scope>NUCLEOTIDE SEQUENCE [LARGE SCALE GENOMIC DNA]</scope>
    <source>
        <strain evidence="4 5">AU-G6</strain>
    </source>
</reference>
<dbReference type="OrthoDB" id="4735656at2"/>
<dbReference type="PANTHER" id="PTHR19136:SF81">
    <property type="entry name" value="MOLYBDENUM COFACTOR GUANYLYLTRANSFERASE"/>
    <property type="match status" value="1"/>
</dbReference>
<dbReference type="EMBL" id="NKYE01000008">
    <property type="protein sequence ID" value="OZM72513.1"/>
    <property type="molecule type" value="Genomic_DNA"/>
</dbReference>
<feature type="compositionally biased region" description="Basic and acidic residues" evidence="2">
    <location>
        <begin position="197"/>
        <end position="208"/>
    </location>
</feature>
<dbReference type="Proteomes" id="UP000242444">
    <property type="component" value="Unassembled WGS sequence"/>
</dbReference>
<evidence type="ECO:0000313" key="5">
    <source>
        <dbReference type="Proteomes" id="UP000242444"/>
    </source>
</evidence>
<sequence length="208" mass="20336">MHDGVTGDGPPGPPPAAVILAGGGAGRLGGVDKPALEIGGRSLLRRAVEAAGAGPVVVVGPRRSGFPDVLWAREHPAGGGPLAALAAGLAALPTGSGDRVVVLAADLAGVTPSTVARLARALGNPAGTDPARPDGAVLVDAGGREQWLIGVWRAGSLRAALPGDPAGRSLRATFAGLTIAGIPALPGEAADVDTPEDLARARGVREAD</sequence>
<dbReference type="PANTHER" id="PTHR19136">
    <property type="entry name" value="MOLYBDENUM COFACTOR GUANYLYLTRANSFERASE"/>
    <property type="match status" value="1"/>
</dbReference>
<protein>
    <submittedName>
        <fullName evidence="4">Molybdopterin-guanine dinucleotide biosynthesis protein MobA</fullName>
    </submittedName>
</protein>
<evidence type="ECO:0000313" key="4">
    <source>
        <dbReference type="EMBL" id="OZM72513.1"/>
    </source>
</evidence>
<keyword evidence="1" id="KW-0808">Transferase</keyword>
<comment type="caution">
    <text evidence="4">The sequence shown here is derived from an EMBL/GenBank/DDBJ whole genome shotgun (WGS) entry which is preliminary data.</text>
</comment>
<dbReference type="InParanoid" id="A0A263D235"/>
<keyword evidence="5" id="KW-1185">Reference proteome</keyword>
<accession>A0A263D235</accession>
<evidence type="ECO:0000256" key="1">
    <source>
        <dbReference type="ARBA" id="ARBA00022679"/>
    </source>
</evidence>
<dbReference type="GO" id="GO:0016779">
    <property type="term" value="F:nucleotidyltransferase activity"/>
    <property type="evidence" value="ECO:0007669"/>
    <property type="project" value="UniProtKB-ARBA"/>
</dbReference>
<dbReference type="Pfam" id="PF12804">
    <property type="entry name" value="NTP_transf_3"/>
    <property type="match status" value="1"/>
</dbReference>
<dbReference type="InterPro" id="IPR029044">
    <property type="entry name" value="Nucleotide-diphossugar_trans"/>
</dbReference>
<dbReference type="InterPro" id="IPR025877">
    <property type="entry name" value="MobA-like_NTP_Trfase"/>
</dbReference>
<proteinExistence type="predicted"/>
<evidence type="ECO:0000256" key="2">
    <source>
        <dbReference type="SAM" id="MobiDB-lite"/>
    </source>
</evidence>
<name>A0A263D235_9PSEU</name>
<dbReference type="SUPFAM" id="SSF53448">
    <property type="entry name" value="Nucleotide-diphospho-sugar transferases"/>
    <property type="match status" value="1"/>
</dbReference>